<evidence type="ECO:0000313" key="1">
    <source>
        <dbReference type="EMBL" id="OHE94110.1"/>
    </source>
</evidence>
<name>A0A1G4AY68_9PEZI</name>
<comment type="caution">
    <text evidence="1">The sequence shown here is derived from an EMBL/GenBank/DDBJ whole genome shotgun (WGS) entry which is preliminary data.</text>
</comment>
<organism evidence="1 2">
    <name type="scientific">Colletotrichum orchidophilum</name>
    <dbReference type="NCBI Taxonomy" id="1209926"/>
    <lineage>
        <taxon>Eukaryota</taxon>
        <taxon>Fungi</taxon>
        <taxon>Dikarya</taxon>
        <taxon>Ascomycota</taxon>
        <taxon>Pezizomycotina</taxon>
        <taxon>Sordariomycetes</taxon>
        <taxon>Hypocreomycetidae</taxon>
        <taxon>Glomerellales</taxon>
        <taxon>Glomerellaceae</taxon>
        <taxon>Colletotrichum</taxon>
    </lineage>
</organism>
<dbReference type="GeneID" id="34563704"/>
<dbReference type="Proteomes" id="UP000176998">
    <property type="component" value="Unassembled WGS sequence"/>
</dbReference>
<gene>
    <name evidence="1" type="ORF">CORC01_10567</name>
</gene>
<keyword evidence="2" id="KW-1185">Reference proteome</keyword>
<dbReference type="AlphaFoldDB" id="A0A1G4AY68"/>
<dbReference type="OrthoDB" id="16820at2759"/>
<proteinExistence type="predicted"/>
<accession>A0A1G4AY68</accession>
<dbReference type="STRING" id="1209926.A0A1G4AY68"/>
<dbReference type="RefSeq" id="XP_022471273.1">
    <property type="nucleotide sequence ID" value="XM_022622194.1"/>
</dbReference>
<reference evidence="1 2" key="1">
    <citation type="submission" date="2016-09" db="EMBL/GenBank/DDBJ databases">
        <authorList>
            <person name="Capua I."/>
            <person name="De Benedictis P."/>
            <person name="Joannis T."/>
            <person name="Lombin L.H."/>
            <person name="Cattoli G."/>
        </authorList>
    </citation>
    <scope>NUCLEOTIDE SEQUENCE [LARGE SCALE GENOMIC DNA]</scope>
    <source>
        <strain evidence="1 2">IMI 309357</strain>
    </source>
</reference>
<protein>
    <submittedName>
        <fullName evidence="1">Uncharacterized protein</fullName>
    </submittedName>
</protein>
<sequence>MAAVLNGLTIHTKPELMEWTRLVLQDFGCVASIFAKATAQLGIGPAVAVSSQYGFSSTRMALTAPQSKPVIMALPRKLLSRVLIFGVAGSTDAEHLVDSLAASPDEVFIPSD</sequence>
<dbReference type="EMBL" id="MJBS01000106">
    <property type="protein sequence ID" value="OHE94110.1"/>
    <property type="molecule type" value="Genomic_DNA"/>
</dbReference>
<evidence type="ECO:0000313" key="2">
    <source>
        <dbReference type="Proteomes" id="UP000176998"/>
    </source>
</evidence>